<dbReference type="EMBL" id="JAECZO010000393">
    <property type="protein sequence ID" value="KAK7199446.1"/>
    <property type="molecule type" value="Genomic_DNA"/>
</dbReference>
<dbReference type="InterPro" id="IPR036961">
    <property type="entry name" value="Kinesin_motor_dom_sf"/>
</dbReference>
<dbReference type="GO" id="GO:0051231">
    <property type="term" value="P:spindle elongation"/>
    <property type="evidence" value="ECO:0007669"/>
    <property type="project" value="TreeGrafter"/>
</dbReference>
<evidence type="ECO:0000256" key="5">
    <source>
        <dbReference type="ARBA" id="ARBA00023054"/>
    </source>
</evidence>
<dbReference type="Proteomes" id="UP001430356">
    <property type="component" value="Unassembled WGS sequence"/>
</dbReference>
<feature type="compositionally biased region" description="Polar residues" evidence="9">
    <location>
        <begin position="688"/>
        <end position="697"/>
    </location>
</feature>
<dbReference type="SUPFAM" id="SSF52540">
    <property type="entry name" value="P-loop containing nucleoside triphosphate hydrolases"/>
    <property type="match status" value="1"/>
</dbReference>
<accession>A0AAW0F130</accession>
<dbReference type="GO" id="GO:0007018">
    <property type="term" value="P:microtubule-based movement"/>
    <property type="evidence" value="ECO:0007669"/>
    <property type="project" value="InterPro"/>
</dbReference>
<sequence length="719" mass="81189">MQERHTAATKFNDRSSRSHAILTFNIVQLSMDDSDNAFQMRSKLNLVDLAGSERTGAAGAAGDEFHDGVKINQSLTVLGRVIDRLADLSKSRGARLAVPYRESKLTWVLSDSIGGNSQTSMIATISPHSINYDEMRQTIMYASRAQQVLNEARRNLDPMVMQLRELRTQIADLQLRLKEAGGSNYTNDYVRGLEKRVKELEWQCGDQERVISQLRAELESAGIADPTLTAKPSMRGGAAAADGSHGSNGAASGAVQGGVNAATYRKTNEQLQSELTSANREIVRLQTELLESKRSGGGGGGAGALAKNADTTIASLQAECDRYRGAFRDWEAQLAQYNTYHWRRSTDCVFGTFEEKMNVLLRQCQNLMMDKDAYVMDALSRGESAQLRETAKLQRQHGSEVAALSAQYRESMEKLKKEYVAKDEERLRRQKEVSSSSESRLQTARDAFDQEKRRWVQERDNAKLSYDEKLATMRAEYQEDLKRLRESLAPTASGDRQRHGVTLQELQERHEGDIKAMEEDMERERKRRDAELEMVRKHMNAELSRKEEQLAARDAQCRRAEEESAKLRRDNLKLQTDVRTKERQMATEIKDLLLRQENMIAVSTTIVNTFEKNPAGLDKDIEALRAFVSDKDYAAFRAKAKELSSRDAFSRRASTLSQQPAASADTHRHRDVQDVRATIENMRRARSDQQANLQRVQQDVYEQLSRGRGFQTGDGEEGQ</sequence>
<gene>
    <name evidence="11" type="ORF">NESM_000919900</name>
</gene>
<dbReference type="PANTHER" id="PTHR47969:SF15">
    <property type="entry name" value="CHROMOSOME-ASSOCIATED KINESIN KIF4A-RELATED"/>
    <property type="match status" value="1"/>
</dbReference>
<reference evidence="11 12" key="1">
    <citation type="journal article" date="2021" name="MBio">
        <title>A New Model Trypanosomatid, Novymonas esmeraldas: Genomic Perception of Its 'Candidatus Pandoraea novymonadis' Endosymbiont.</title>
        <authorList>
            <person name="Zakharova A."/>
            <person name="Saura A."/>
            <person name="Butenko A."/>
            <person name="Podesvova L."/>
            <person name="Warmusova S."/>
            <person name="Kostygov A.Y."/>
            <person name="Nenarokova A."/>
            <person name="Lukes J."/>
            <person name="Opperdoes F.R."/>
            <person name="Yurchenko V."/>
        </authorList>
    </citation>
    <scope>NUCLEOTIDE SEQUENCE [LARGE SCALE GENOMIC DNA]</scope>
    <source>
        <strain evidence="11 12">E262AT.01</strain>
    </source>
</reference>
<dbReference type="SMART" id="SM00129">
    <property type="entry name" value="KISc"/>
    <property type="match status" value="1"/>
</dbReference>
<evidence type="ECO:0000259" key="10">
    <source>
        <dbReference type="PROSITE" id="PS50067"/>
    </source>
</evidence>
<comment type="subcellular location">
    <subcellularLocation>
        <location evidence="1">Cytoplasm</location>
    </subcellularLocation>
</comment>
<keyword evidence="2" id="KW-0963">Cytoplasm</keyword>
<evidence type="ECO:0000256" key="7">
    <source>
        <dbReference type="RuleBase" id="RU000394"/>
    </source>
</evidence>
<dbReference type="PROSITE" id="PS50067">
    <property type="entry name" value="KINESIN_MOTOR_2"/>
    <property type="match status" value="1"/>
</dbReference>
<dbReference type="InterPro" id="IPR027640">
    <property type="entry name" value="Kinesin-like_fam"/>
</dbReference>
<feature type="coiled-coil region" evidence="8">
    <location>
        <begin position="507"/>
        <end position="577"/>
    </location>
</feature>
<feature type="region of interest" description="Disordered" evidence="9">
    <location>
        <begin position="684"/>
        <end position="719"/>
    </location>
</feature>
<feature type="compositionally biased region" description="Polar residues" evidence="9">
    <location>
        <begin position="652"/>
        <end position="661"/>
    </location>
</feature>
<dbReference type="InterPro" id="IPR019821">
    <property type="entry name" value="Kinesin_motor_CS"/>
</dbReference>
<evidence type="ECO:0000256" key="1">
    <source>
        <dbReference type="ARBA" id="ARBA00004496"/>
    </source>
</evidence>
<comment type="caution">
    <text evidence="11">The sequence shown here is derived from an EMBL/GenBank/DDBJ whole genome shotgun (WGS) entry which is preliminary data.</text>
</comment>
<evidence type="ECO:0000256" key="2">
    <source>
        <dbReference type="ARBA" id="ARBA00022490"/>
    </source>
</evidence>
<protein>
    <recommendedName>
        <fullName evidence="7">Kinesin-like protein</fullName>
    </recommendedName>
</protein>
<dbReference type="GO" id="GO:0005875">
    <property type="term" value="C:microtubule associated complex"/>
    <property type="evidence" value="ECO:0007669"/>
    <property type="project" value="TreeGrafter"/>
</dbReference>
<keyword evidence="7" id="KW-0493">Microtubule</keyword>
<dbReference type="InterPro" id="IPR001752">
    <property type="entry name" value="Kinesin_motor_dom"/>
</dbReference>
<evidence type="ECO:0000313" key="12">
    <source>
        <dbReference type="Proteomes" id="UP001430356"/>
    </source>
</evidence>
<dbReference type="GO" id="GO:0007052">
    <property type="term" value="P:mitotic spindle organization"/>
    <property type="evidence" value="ECO:0007669"/>
    <property type="project" value="TreeGrafter"/>
</dbReference>
<keyword evidence="4 7" id="KW-0067">ATP-binding</keyword>
<keyword evidence="7" id="KW-0505">Motor protein</keyword>
<evidence type="ECO:0000256" key="6">
    <source>
        <dbReference type="PROSITE-ProRule" id="PRU00283"/>
    </source>
</evidence>
<dbReference type="GO" id="GO:0003777">
    <property type="term" value="F:microtubule motor activity"/>
    <property type="evidence" value="ECO:0007669"/>
    <property type="project" value="InterPro"/>
</dbReference>
<dbReference type="PRINTS" id="PR00380">
    <property type="entry name" value="KINESINHEAVY"/>
</dbReference>
<dbReference type="Gene3D" id="3.40.850.10">
    <property type="entry name" value="Kinesin motor domain"/>
    <property type="match status" value="1"/>
</dbReference>
<keyword evidence="12" id="KW-1185">Reference proteome</keyword>
<evidence type="ECO:0000256" key="3">
    <source>
        <dbReference type="ARBA" id="ARBA00022741"/>
    </source>
</evidence>
<keyword evidence="3 7" id="KW-0547">Nucleotide-binding</keyword>
<feature type="coiled-coil region" evidence="8">
    <location>
        <begin position="261"/>
        <end position="333"/>
    </location>
</feature>
<feature type="domain" description="Kinesin motor" evidence="10">
    <location>
        <begin position="1"/>
        <end position="148"/>
    </location>
</feature>
<dbReference type="GO" id="GO:0005737">
    <property type="term" value="C:cytoplasm"/>
    <property type="evidence" value="ECO:0007669"/>
    <property type="project" value="UniProtKB-SubCell"/>
</dbReference>
<name>A0AAW0F130_9TRYP</name>
<dbReference type="GO" id="GO:0005874">
    <property type="term" value="C:microtubule"/>
    <property type="evidence" value="ECO:0007669"/>
    <property type="project" value="UniProtKB-KW"/>
</dbReference>
<dbReference type="PROSITE" id="PS00411">
    <property type="entry name" value="KINESIN_MOTOR_1"/>
    <property type="match status" value="1"/>
</dbReference>
<evidence type="ECO:0000256" key="8">
    <source>
        <dbReference type="SAM" id="Coils"/>
    </source>
</evidence>
<dbReference type="AlphaFoldDB" id="A0AAW0F130"/>
<feature type="compositionally biased region" description="Low complexity" evidence="9">
    <location>
        <begin position="236"/>
        <end position="254"/>
    </location>
</feature>
<dbReference type="GO" id="GO:0005524">
    <property type="term" value="F:ATP binding"/>
    <property type="evidence" value="ECO:0007669"/>
    <property type="project" value="UniProtKB-KW"/>
</dbReference>
<dbReference type="InterPro" id="IPR027417">
    <property type="entry name" value="P-loop_NTPase"/>
</dbReference>
<evidence type="ECO:0000313" key="11">
    <source>
        <dbReference type="EMBL" id="KAK7199446.1"/>
    </source>
</evidence>
<organism evidence="11 12">
    <name type="scientific">Novymonas esmeraldas</name>
    <dbReference type="NCBI Taxonomy" id="1808958"/>
    <lineage>
        <taxon>Eukaryota</taxon>
        <taxon>Discoba</taxon>
        <taxon>Euglenozoa</taxon>
        <taxon>Kinetoplastea</taxon>
        <taxon>Metakinetoplastina</taxon>
        <taxon>Trypanosomatida</taxon>
        <taxon>Trypanosomatidae</taxon>
        <taxon>Novymonas</taxon>
    </lineage>
</organism>
<feature type="region of interest" description="Disordered" evidence="9">
    <location>
        <begin position="227"/>
        <end position="254"/>
    </location>
</feature>
<feature type="coiled-coil region" evidence="8">
    <location>
        <begin position="163"/>
        <end position="217"/>
    </location>
</feature>
<proteinExistence type="inferred from homology"/>
<evidence type="ECO:0000256" key="9">
    <source>
        <dbReference type="SAM" id="MobiDB-lite"/>
    </source>
</evidence>
<comment type="similarity">
    <text evidence="6 7">Belongs to the TRAFAC class myosin-kinesin ATPase superfamily. Kinesin family.</text>
</comment>
<dbReference type="GO" id="GO:0008017">
    <property type="term" value="F:microtubule binding"/>
    <property type="evidence" value="ECO:0007669"/>
    <property type="project" value="InterPro"/>
</dbReference>
<evidence type="ECO:0000256" key="4">
    <source>
        <dbReference type="ARBA" id="ARBA00022840"/>
    </source>
</evidence>
<feature type="region of interest" description="Disordered" evidence="9">
    <location>
        <begin position="647"/>
        <end position="671"/>
    </location>
</feature>
<dbReference type="Pfam" id="PF00225">
    <property type="entry name" value="Kinesin"/>
    <property type="match status" value="1"/>
</dbReference>
<dbReference type="PANTHER" id="PTHR47969">
    <property type="entry name" value="CHROMOSOME-ASSOCIATED KINESIN KIF4A-RELATED"/>
    <property type="match status" value="1"/>
</dbReference>
<keyword evidence="5 8" id="KW-0175">Coiled coil</keyword>
<comment type="caution">
    <text evidence="6">Lacks conserved residue(s) required for the propagation of feature annotation.</text>
</comment>